<dbReference type="GO" id="GO:0036376">
    <property type="term" value="P:sodium ion export across plasma membrane"/>
    <property type="evidence" value="ECO:0007669"/>
    <property type="project" value="InterPro"/>
</dbReference>
<dbReference type="STRING" id="1330330.IX53_04695"/>
<sequence length="113" mass="12593">MGDILSITVTGLLVVFSVLGILYMAFSLFGVVLSSEKKRKEHVETSSNLIIKEKKSEELEESEVIAAISAAIYETVGGISFRIKKVTPVSGKKSGWKSRTPQIYWKPRRNRTC</sequence>
<dbReference type="EMBL" id="CP011232">
    <property type="protein sequence ID" value="AKI97227.1"/>
    <property type="molecule type" value="Genomic_DNA"/>
</dbReference>
<keyword evidence="5 6" id="KW-0472">Membrane</keyword>
<dbReference type="AlphaFoldDB" id="A0A0G2Z6N6"/>
<proteinExistence type="predicted"/>
<reference evidence="7 8" key="1">
    <citation type="submission" date="2015-04" db="EMBL/GenBank/DDBJ databases">
        <title>Complete Genome Sequence of Kosmotoga pacifica SLHLJ1.</title>
        <authorList>
            <person name="Jiang L.J."/>
            <person name="Shao Z.Z."/>
            <person name="Jebbar M."/>
        </authorList>
    </citation>
    <scope>NUCLEOTIDE SEQUENCE [LARGE SCALE GENOMIC DNA]</scope>
    <source>
        <strain evidence="7 8">SLHLJ1</strain>
    </source>
</reference>
<accession>A0A0G2Z6N6</accession>
<keyword evidence="8" id="KW-1185">Reference proteome</keyword>
<evidence type="ECO:0000256" key="6">
    <source>
        <dbReference type="SAM" id="Phobius"/>
    </source>
</evidence>
<comment type="subcellular location">
    <subcellularLocation>
        <location evidence="1">Cell membrane</location>
    </subcellularLocation>
</comment>
<gene>
    <name evidence="7" type="ORF">IX53_04695</name>
</gene>
<dbReference type="Proteomes" id="UP000035159">
    <property type="component" value="Chromosome"/>
</dbReference>
<evidence type="ECO:0000256" key="4">
    <source>
        <dbReference type="ARBA" id="ARBA00022989"/>
    </source>
</evidence>
<dbReference type="InterPro" id="IPR005899">
    <property type="entry name" value="Na_pump_deCOase"/>
</dbReference>
<dbReference type="RefSeq" id="WP_047754361.1">
    <property type="nucleotide sequence ID" value="NZ_CAJUHA010000008.1"/>
</dbReference>
<dbReference type="GO" id="GO:0005886">
    <property type="term" value="C:plasma membrane"/>
    <property type="evidence" value="ECO:0007669"/>
    <property type="project" value="UniProtKB-SubCell"/>
</dbReference>
<dbReference type="Pfam" id="PF04277">
    <property type="entry name" value="OAD_gamma"/>
    <property type="match status" value="1"/>
</dbReference>
<dbReference type="NCBIfam" id="TIGR01195">
    <property type="entry name" value="oadG_fam"/>
    <property type="match status" value="1"/>
</dbReference>
<protein>
    <submittedName>
        <fullName evidence="7">Uncharacterized protein</fullName>
    </submittedName>
</protein>
<evidence type="ECO:0000256" key="1">
    <source>
        <dbReference type="ARBA" id="ARBA00004236"/>
    </source>
</evidence>
<dbReference type="KEGG" id="kpf:IX53_04695"/>
<evidence type="ECO:0000313" key="8">
    <source>
        <dbReference type="Proteomes" id="UP000035159"/>
    </source>
</evidence>
<organism evidence="7 8">
    <name type="scientific">Kosmotoga pacifica</name>
    <dbReference type="NCBI Taxonomy" id="1330330"/>
    <lineage>
        <taxon>Bacteria</taxon>
        <taxon>Thermotogati</taxon>
        <taxon>Thermotogota</taxon>
        <taxon>Thermotogae</taxon>
        <taxon>Kosmotogales</taxon>
        <taxon>Kosmotogaceae</taxon>
        <taxon>Kosmotoga</taxon>
    </lineage>
</organism>
<keyword evidence="4 6" id="KW-1133">Transmembrane helix</keyword>
<evidence type="ECO:0000256" key="5">
    <source>
        <dbReference type="ARBA" id="ARBA00023136"/>
    </source>
</evidence>
<keyword evidence="2" id="KW-1003">Cell membrane</keyword>
<name>A0A0G2Z6N6_9BACT</name>
<dbReference type="OrthoDB" id="47576at2"/>
<dbReference type="GO" id="GO:0015081">
    <property type="term" value="F:sodium ion transmembrane transporter activity"/>
    <property type="evidence" value="ECO:0007669"/>
    <property type="project" value="InterPro"/>
</dbReference>
<evidence type="ECO:0000313" key="7">
    <source>
        <dbReference type="EMBL" id="AKI97227.1"/>
    </source>
</evidence>
<evidence type="ECO:0000256" key="2">
    <source>
        <dbReference type="ARBA" id="ARBA00022475"/>
    </source>
</evidence>
<keyword evidence="3 6" id="KW-0812">Transmembrane</keyword>
<feature type="transmembrane region" description="Helical" evidence="6">
    <location>
        <begin position="12"/>
        <end position="33"/>
    </location>
</feature>
<dbReference type="PATRIC" id="fig|1330330.3.peg.944"/>
<evidence type="ECO:0000256" key="3">
    <source>
        <dbReference type="ARBA" id="ARBA00022692"/>
    </source>
</evidence>